<dbReference type="AlphaFoldDB" id="A0A1V6M158"/>
<evidence type="ECO:0000313" key="3">
    <source>
        <dbReference type="Proteomes" id="UP000242219"/>
    </source>
</evidence>
<gene>
    <name evidence="2" type="ORF">BIY37_04790</name>
</gene>
<feature type="region of interest" description="Disordered" evidence="1">
    <location>
        <begin position="41"/>
        <end position="75"/>
    </location>
</feature>
<dbReference type="Proteomes" id="UP000242219">
    <property type="component" value="Unassembled WGS sequence"/>
</dbReference>
<proteinExistence type="predicted"/>
<name>A0A1V6M158_9BACT</name>
<feature type="compositionally biased region" description="Basic residues" evidence="1">
    <location>
        <begin position="66"/>
        <end position="75"/>
    </location>
</feature>
<evidence type="ECO:0000256" key="1">
    <source>
        <dbReference type="SAM" id="MobiDB-lite"/>
    </source>
</evidence>
<keyword evidence="3" id="KW-1185">Reference proteome</keyword>
<reference evidence="2 3" key="1">
    <citation type="journal article" date="2016" name="Genome Announc.">
        <title>Draft Genome Sequence of the Anaerobic Ammonium-Oxidizing Bacterium 'Candidatus Brocadia sp. 40'.</title>
        <authorList>
            <person name="Ali M."/>
            <person name="Haroon M.F."/>
            <person name="Narita Y."/>
            <person name="Zhang L."/>
            <person name="Rangel Shaw D."/>
            <person name="Okabe S."/>
            <person name="Saikaly P.E."/>
        </authorList>
    </citation>
    <scope>NUCLEOTIDE SEQUENCE [LARGE SCALE GENOMIC DNA]</scope>
    <source>
        <strain evidence="2 3">40</strain>
    </source>
</reference>
<dbReference type="EMBL" id="MJUW02000056">
    <property type="protein sequence ID" value="OQD46141.1"/>
    <property type="molecule type" value="Genomic_DNA"/>
</dbReference>
<comment type="caution">
    <text evidence="2">The sequence shown here is derived from an EMBL/GenBank/DDBJ whole genome shotgun (WGS) entry which is preliminary data.</text>
</comment>
<accession>A0A1V6M158</accession>
<evidence type="ECO:0000313" key="2">
    <source>
        <dbReference type="EMBL" id="OQD46141.1"/>
    </source>
</evidence>
<protein>
    <submittedName>
        <fullName evidence="2">Uncharacterized protein</fullName>
    </submittedName>
</protein>
<sequence length="75" mass="8211">MYRLKPNVPDFEVVDGPYAGRKYTSGQIYNEIPAEERHKFDPEFTPSLFPSEGEPLSPAGGGAGGGKKKKVEVNQ</sequence>
<dbReference type="RefSeq" id="WP_070066685.1">
    <property type="nucleotide sequence ID" value="NZ_MJUW02000056.1"/>
</dbReference>
<organism evidence="2 3">
    <name type="scientific">Candidatus Brocadia sapporoensis</name>
    <dbReference type="NCBI Taxonomy" id="392547"/>
    <lineage>
        <taxon>Bacteria</taxon>
        <taxon>Pseudomonadati</taxon>
        <taxon>Planctomycetota</taxon>
        <taxon>Candidatus Brocadiia</taxon>
        <taxon>Candidatus Brocadiales</taxon>
        <taxon>Candidatus Brocadiaceae</taxon>
        <taxon>Candidatus Brocadia</taxon>
    </lineage>
</organism>